<accession>A0ABS8MT52</accession>
<evidence type="ECO:0000259" key="1">
    <source>
        <dbReference type="Pfam" id="PF04993"/>
    </source>
</evidence>
<dbReference type="EMBL" id="JAJJMO010000001">
    <property type="protein sequence ID" value="MCC9071913.1"/>
    <property type="molecule type" value="Genomic_DNA"/>
</dbReference>
<dbReference type="SUPFAM" id="SSF159894">
    <property type="entry name" value="YgaC/TfoX-N like"/>
    <property type="match status" value="1"/>
</dbReference>
<reference evidence="2" key="1">
    <citation type="submission" date="2021-11" db="EMBL/GenBank/DDBJ databases">
        <title>Description of novel Flavobacterium species.</title>
        <authorList>
            <person name="Saticioglu I.B."/>
            <person name="Ay H."/>
            <person name="Altun S."/>
            <person name="Duman M."/>
        </authorList>
    </citation>
    <scope>NUCLEOTIDE SEQUENCE</scope>
    <source>
        <strain evidence="2">F-65</strain>
    </source>
</reference>
<keyword evidence="3" id="KW-1185">Reference proteome</keyword>
<proteinExistence type="predicted"/>
<dbReference type="Pfam" id="PF04993">
    <property type="entry name" value="TfoX_N"/>
    <property type="match status" value="1"/>
</dbReference>
<evidence type="ECO:0000313" key="3">
    <source>
        <dbReference type="Proteomes" id="UP001430919"/>
    </source>
</evidence>
<dbReference type="Proteomes" id="UP001430919">
    <property type="component" value="Unassembled WGS sequence"/>
</dbReference>
<name>A0ABS8MT52_9FLAO</name>
<feature type="domain" description="TfoX N-terminal" evidence="1">
    <location>
        <begin position="24"/>
        <end position="109"/>
    </location>
</feature>
<protein>
    <submittedName>
        <fullName evidence="2">TfoX/Sxy family protein</fullName>
    </submittedName>
</protein>
<dbReference type="RefSeq" id="WP_229988632.1">
    <property type="nucleotide sequence ID" value="NZ_JAJJMO010000001.1"/>
</dbReference>
<sequence>MAFDEDNAQRIRTFLQHKEAAFFEKQMFGGIVFMVDDKMCCGTRLDKQSGESLLLCRIDDAAYLSALERDDVLPMPNSERAMKNYVFIIENGWHSRQDLAFWLQKCLDFNPIAKSSKKK</sequence>
<organism evidence="2 3">
    <name type="scientific">Flavobacterium pisciphilum</name>
    <dbReference type="NCBI Taxonomy" id="2893755"/>
    <lineage>
        <taxon>Bacteria</taxon>
        <taxon>Pseudomonadati</taxon>
        <taxon>Bacteroidota</taxon>
        <taxon>Flavobacteriia</taxon>
        <taxon>Flavobacteriales</taxon>
        <taxon>Flavobacteriaceae</taxon>
        <taxon>Flavobacterium</taxon>
    </lineage>
</organism>
<evidence type="ECO:0000313" key="2">
    <source>
        <dbReference type="EMBL" id="MCC9071913.1"/>
    </source>
</evidence>
<dbReference type="InterPro" id="IPR007076">
    <property type="entry name" value="TfoX_N"/>
</dbReference>
<comment type="caution">
    <text evidence="2">The sequence shown here is derived from an EMBL/GenBank/DDBJ whole genome shotgun (WGS) entry which is preliminary data.</text>
</comment>
<gene>
    <name evidence="2" type="ORF">LNQ49_10005</name>
</gene>